<dbReference type="EMBL" id="HBGE01000817">
    <property type="protein sequence ID" value="CAD9086935.1"/>
    <property type="molecule type" value="Transcribed_RNA"/>
</dbReference>
<dbReference type="AlphaFoldDB" id="A0A7S1KVQ0"/>
<dbReference type="SUPFAM" id="SSF53901">
    <property type="entry name" value="Thiolase-like"/>
    <property type="match status" value="1"/>
</dbReference>
<name>A0A7S1KVQ0_ALECA</name>
<proteinExistence type="predicted"/>
<sequence>MAMNKCIMTVIKNMCAPTIHLRVLNPHLDHAAFDAIFITESNPYKYKQGHAQVSSFGVGGTNGHGIFWGEGQKPDPDYKKLFMKKAKQAPTQIIADGPDPSQWEYHGPSLSAGSDEQYKLVLTKDPLTGEETFSYEKVVDEVEEPIEFYCTTGNHNDWAEDRMMEGDIIGLFYQEIDIPDSGELELRILADGDTDKVIAPETTTSRKLDPIVGPSQDLRTSWIVKGEPGSAVRIEFFAPNKSTKSITWLKLKDE</sequence>
<dbReference type="InterPro" id="IPR016039">
    <property type="entry name" value="Thiolase-like"/>
</dbReference>
<accession>A0A7S1KVQ0</accession>
<protein>
    <submittedName>
        <fullName evidence="1">Uncharacterized protein</fullName>
    </submittedName>
</protein>
<gene>
    <name evidence="1" type="ORF">ACAT0790_LOCUS509</name>
</gene>
<reference evidence="1" key="1">
    <citation type="submission" date="2021-01" db="EMBL/GenBank/DDBJ databases">
        <authorList>
            <person name="Corre E."/>
            <person name="Pelletier E."/>
            <person name="Niang G."/>
            <person name="Scheremetjew M."/>
            <person name="Finn R."/>
            <person name="Kale V."/>
            <person name="Holt S."/>
            <person name="Cochrane G."/>
            <person name="Meng A."/>
            <person name="Brown T."/>
            <person name="Cohen L."/>
        </authorList>
    </citation>
    <scope>NUCLEOTIDE SEQUENCE</scope>
    <source>
        <strain evidence="1">OF101</strain>
    </source>
</reference>
<dbReference type="GO" id="GO:0016746">
    <property type="term" value="F:acyltransferase activity"/>
    <property type="evidence" value="ECO:0007669"/>
    <property type="project" value="InterPro"/>
</dbReference>
<evidence type="ECO:0000313" key="1">
    <source>
        <dbReference type="EMBL" id="CAD9086935.1"/>
    </source>
</evidence>
<organism evidence="1">
    <name type="scientific">Alexandrium catenella</name>
    <name type="common">Red tide dinoflagellate</name>
    <name type="synonym">Gonyaulax catenella</name>
    <dbReference type="NCBI Taxonomy" id="2925"/>
    <lineage>
        <taxon>Eukaryota</taxon>
        <taxon>Sar</taxon>
        <taxon>Alveolata</taxon>
        <taxon>Dinophyceae</taxon>
        <taxon>Gonyaulacales</taxon>
        <taxon>Pyrocystaceae</taxon>
        <taxon>Alexandrium</taxon>
    </lineage>
</organism>
<dbReference type="Gene3D" id="3.40.47.10">
    <property type="match status" value="1"/>
</dbReference>